<protein>
    <recommendedName>
        <fullName evidence="4">DUF5709 domain-containing protein</fullName>
    </recommendedName>
</protein>
<evidence type="ECO:0008006" key="4">
    <source>
        <dbReference type="Google" id="ProtNLM"/>
    </source>
</evidence>
<dbReference type="HOGENOM" id="CLU_1479494_0_0_11"/>
<feature type="compositionally biased region" description="Acidic residues" evidence="1">
    <location>
        <begin position="64"/>
        <end position="82"/>
    </location>
</feature>
<feature type="compositionally biased region" description="Polar residues" evidence="1">
    <location>
        <begin position="157"/>
        <end position="167"/>
    </location>
</feature>
<proteinExistence type="predicted"/>
<evidence type="ECO:0000313" key="3">
    <source>
        <dbReference type="Proteomes" id="UP000018291"/>
    </source>
</evidence>
<gene>
    <name evidence="2" type="ORF">BN381_10015</name>
</gene>
<comment type="caution">
    <text evidence="2">The sequence shown here is derived from an EMBL/GenBank/DDBJ whole genome shotgun (WGS) entry which is preliminary data.</text>
</comment>
<keyword evidence="3" id="KW-1185">Reference proteome</keyword>
<dbReference type="AlphaFoldDB" id="R4YVF5"/>
<evidence type="ECO:0000256" key="1">
    <source>
        <dbReference type="SAM" id="MobiDB-lite"/>
    </source>
</evidence>
<evidence type="ECO:0000313" key="2">
    <source>
        <dbReference type="EMBL" id="CCM61784.1"/>
    </source>
</evidence>
<name>R4YVF5_9ACTN</name>
<accession>R4YVF5</accession>
<feature type="region of interest" description="Disordered" evidence="1">
    <location>
        <begin position="1"/>
        <end position="97"/>
    </location>
</feature>
<feature type="compositionally biased region" description="Basic and acidic residues" evidence="1">
    <location>
        <begin position="134"/>
        <end position="147"/>
    </location>
</feature>
<dbReference type="Proteomes" id="UP000018291">
    <property type="component" value="Unassembled WGS sequence"/>
</dbReference>
<organism evidence="2 3">
    <name type="scientific">Candidatus Neomicrothrix parvicella RN1</name>
    <dbReference type="NCBI Taxonomy" id="1229780"/>
    <lineage>
        <taxon>Bacteria</taxon>
        <taxon>Bacillati</taxon>
        <taxon>Actinomycetota</taxon>
        <taxon>Acidimicrobiia</taxon>
        <taxon>Acidimicrobiales</taxon>
        <taxon>Microthrixaceae</taxon>
        <taxon>Candidatus Neomicrothrix</taxon>
    </lineage>
</organism>
<reference evidence="2 3" key="1">
    <citation type="journal article" date="2013" name="ISME J.">
        <title>Metabolic model for the filamentous 'Candidatus Microthrix parvicella' based on genomic and metagenomic analyses.</title>
        <authorList>
            <person name="Jon McIlroy S."/>
            <person name="Kristiansen R."/>
            <person name="Albertsen M."/>
            <person name="Michael Karst S."/>
            <person name="Rossetti S."/>
            <person name="Lund Nielsen J."/>
            <person name="Tandoi V."/>
            <person name="James Seviour R."/>
            <person name="Nielsen P.H."/>
        </authorList>
    </citation>
    <scope>NUCLEOTIDE SEQUENCE [LARGE SCALE GENOMIC DNA]</scope>
    <source>
        <strain evidence="2 3">RN1</strain>
    </source>
</reference>
<sequence>MSSRRDDTPDLSGAKPDDQDDLDHQSELDDRSEVPTATQGALDEASGRFASTDDDSELRGPDAIDLDFDDPDWEPDFADDADSHEAPALPSRSRKGAVSVAFLNVGMVLEEIVYGRDNSKPPAVQEAREGDDDGPIRVHLDPEEPKKSWVSLHPEAETSQTPEGSSQSERDAGGMSGDEDDG</sequence>
<dbReference type="RefSeq" id="WP_012222536.1">
    <property type="nucleotide sequence ID" value="NZ_HG422565.1"/>
</dbReference>
<dbReference type="EMBL" id="CANL01000001">
    <property type="protein sequence ID" value="CCM61784.1"/>
    <property type="molecule type" value="Genomic_DNA"/>
</dbReference>
<feature type="compositionally biased region" description="Basic and acidic residues" evidence="1">
    <location>
        <begin position="22"/>
        <end position="33"/>
    </location>
</feature>
<feature type="region of interest" description="Disordered" evidence="1">
    <location>
        <begin position="114"/>
        <end position="182"/>
    </location>
</feature>
<dbReference type="STRING" id="1229780.BN381_10015"/>